<feature type="domain" description="Rad21/Rec8-like protein C-terminal eukaryotic" evidence="2">
    <location>
        <begin position="366"/>
        <end position="408"/>
    </location>
</feature>
<dbReference type="Pfam" id="PF04824">
    <property type="entry name" value="Rad21_Rec8"/>
    <property type="match status" value="1"/>
</dbReference>
<organism evidence="3 4">
    <name type="scientific">Ceratina calcarata</name>
    <dbReference type="NCBI Taxonomy" id="156304"/>
    <lineage>
        <taxon>Eukaryota</taxon>
        <taxon>Metazoa</taxon>
        <taxon>Ecdysozoa</taxon>
        <taxon>Arthropoda</taxon>
        <taxon>Hexapoda</taxon>
        <taxon>Insecta</taxon>
        <taxon>Pterygota</taxon>
        <taxon>Neoptera</taxon>
        <taxon>Endopterygota</taxon>
        <taxon>Hymenoptera</taxon>
        <taxon>Apocrita</taxon>
        <taxon>Aculeata</taxon>
        <taxon>Apoidea</taxon>
        <taxon>Anthophila</taxon>
        <taxon>Apidae</taxon>
        <taxon>Ceratina</taxon>
        <taxon>Zadontomerus</taxon>
    </lineage>
</organism>
<keyword evidence="3" id="KW-1185">Reference proteome</keyword>
<evidence type="ECO:0000313" key="3">
    <source>
        <dbReference type="Proteomes" id="UP000694925"/>
    </source>
</evidence>
<feature type="region of interest" description="Disordered" evidence="1">
    <location>
        <begin position="74"/>
        <end position="96"/>
    </location>
</feature>
<dbReference type="InterPro" id="IPR023093">
    <property type="entry name" value="ScpA-like_C"/>
</dbReference>
<dbReference type="KEGG" id="ccal:108631970"/>
<gene>
    <name evidence="4" type="primary">LOC108631970</name>
</gene>
<evidence type="ECO:0000256" key="1">
    <source>
        <dbReference type="SAM" id="MobiDB-lite"/>
    </source>
</evidence>
<sequence>MCTLITKNTITLLFSMEIRGFNWNEPTDLPENLAEDPMPGTSGINTIQSETLLPHEPISQREFLIEGSEINILAPSTPEKRPLTSPTEPPSKRSKIQPISAERELIPTTLIELEPAPVPVAEIILEQQSEQQIETHAMAPPRLSLEQQLIEASEQFNQMRTQRRIIIDRHTMLDGTSMRRRMENVTFQTTLKPCKVSLPLKLSAQEHLTKPAMHMFGTKWGKTLMTSFRRRLTYPSMVPDEFDVPRFDDVIAEEILRKDETSKVPDQTVEISQLARLETTDQSKTLERTAPLLDVERELVDQIAEQPQAESLVQVPEITVHEEKPEEAVVTVRKTFVRSSSMRLTKQDLLAQMEVLWSNQLWINFHELLPHNCSKIETARTFVLCLELHAEKVIVLKQADAFGTIWIEKYVEYSESETSTEVTSS</sequence>
<dbReference type="GeneID" id="108631970"/>
<dbReference type="Proteomes" id="UP000694925">
    <property type="component" value="Unplaced"/>
</dbReference>
<protein>
    <submittedName>
        <fullName evidence="4">Uncharacterized protein LOC108631970 isoform X1</fullName>
    </submittedName>
</protein>
<reference evidence="4" key="1">
    <citation type="submission" date="2025-08" db="UniProtKB">
        <authorList>
            <consortium name="RefSeq"/>
        </authorList>
    </citation>
    <scope>IDENTIFICATION</scope>
    <source>
        <tissue evidence="4">Whole body</tissue>
    </source>
</reference>
<dbReference type="RefSeq" id="XP_017891733.1">
    <property type="nucleotide sequence ID" value="XM_018036244.2"/>
</dbReference>
<dbReference type="AlphaFoldDB" id="A0AAJ7JFT0"/>
<accession>A0AAJ7JFT0</accession>
<dbReference type="InterPro" id="IPR006909">
    <property type="entry name" value="Rad21/Rec8_C_eu"/>
</dbReference>
<dbReference type="Gene3D" id="1.10.10.580">
    <property type="entry name" value="Structural maintenance of chromosome 1. Chain E"/>
    <property type="match status" value="1"/>
</dbReference>
<evidence type="ECO:0000313" key="4">
    <source>
        <dbReference type="RefSeq" id="XP_017891733.1"/>
    </source>
</evidence>
<proteinExistence type="predicted"/>
<evidence type="ECO:0000259" key="2">
    <source>
        <dbReference type="Pfam" id="PF04824"/>
    </source>
</evidence>
<name>A0AAJ7JFT0_9HYME</name>